<evidence type="ECO:0000313" key="1">
    <source>
        <dbReference type="EMBL" id="KAE8319154.1"/>
    </source>
</evidence>
<dbReference type="AlphaFoldDB" id="A0A5N6WEB4"/>
<keyword evidence="2" id="KW-1185">Reference proteome</keyword>
<organism evidence="1 2">
    <name type="scientific">Aspergillus transmontanensis</name>
    <dbReference type="NCBI Taxonomy" id="1034304"/>
    <lineage>
        <taxon>Eukaryota</taxon>
        <taxon>Fungi</taxon>
        <taxon>Dikarya</taxon>
        <taxon>Ascomycota</taxon>
        <taxon>Pezizomycotina</taxon>
        <taxon>Eurotiomycetes</taxon>
        <taxon>Eurotiomycetidae</taxon>
        <taxon>Eurotiales</taxon>
        <taxon>Aspergillaceae</taxon>
        <taxon>Aspergillus</taxon>
        <taxon>Aspergillus subgen. Circumdati</taxon>
    </lineage>
</organism>
<dbReference type="EMBL" id="ML738295">
    <property type="protein sequence ID" value="KAE8319154.1"/>
    <property type="molecule type" value="Genomic_DNA"/>
</dbReference>
<reference evidence="2" key="1">
    <citation type="submission" date="2019-04" db="EMBL/GenBank/DDBJ databases">
        <title>Friends and foes A comparative genomics studyof 23 Aspergillus species from section Flavi.</title>
        <authorList>
            <consortium name="DOE Joint Genome Institute"/>
            <person name="Kjaerbolling I."/>
            <person name="Vesth T."/>
            <person name="Frisvad J.C."/>
            <person name="Nybo J.L."/>
            <person name="Theobald S."/>
            <person name="Kildgaard S."/>
            <person name="Isbrandt T."/>
            <person name="Kuo A."/>
            <person name="Sato A."/>
            <person name="Lyhne E.K."/>
            <person name="Kogle M.E."/>
            <person name="Wiebenga A."/>
            <person name="Kun R.S."/>
            <person name="Lubbers R.J."/>
            <person name="Makela M.R."/>
            <person name="Barry K."/>
            <person name="Chovatia M."/>
            <person name="Clum A."/>
            <person name="Daum C."/>
            <person name="Haridas S."/>
            <person name="He G."/>
            <person name="LaButti K."/>
            <person name="Lipzen A."/>
            <person name="Mondo S."/>
            <person name="Riley R."/>
            <person name="Salamov A."/>
            <person name="Simmons B.A."/>
            <person name="Magnuson J.K."/>
            <person name="Henrissat B."/>
            <person name="Mortensen U.H."/>
            <person name="Larsen T.O."/>
            <person name="Devries R.P."/>
            <person name="Grigoriev I.V."/>
            <person name="Machida M."/>
            <person name="Baker S.E."/>
            <person name="Andersen M.R."/>
        </authorList>
    </citation>
    <scope>NUCLEOTIDE SEQUENCE [LARGE SCALE GENOMIC DNA]</scope>
    <source>
        <strain evidence="2">CBS 130015</strain>
    </source>
</reference>
<protein>
    <submittedName>
        <fullName evidence="1">Uncharacterized protein</fullName>
    </submittedName>
</protein>
<proteinExistence type="predicted"/>
<dbReference type="Proteomes" id="UP000325433">
    <property type="component" value="Unassembled WGS sequence"/>
</dbReference>
<gene>
    <name evidence="1" type="ORF">BDV41DRAFT_521286</name>
</gene>
<accession>A0A5N6WEB4</accession>
<sequence length="129" mass="14830">MAESTESLAVSTCENPLYHPKCVILRHCAKDYDPWDLKDYYDTVRVYLTASGRSLDELDQEIHYSHLQPPEAAVRGCCYIIIDLHKDLLKNPGLKQVQHDFTAFTGLRTVQFQSAGFGTQLKSRTFYER</sequence>
<name>A0A5N6WEB4_9EURO</name>
<evidence type="ECO:0000313" key="2">
    <source>
        <dbReference type="Proteomes" id="UP000325433"/>
    </source>
</evidence>